<evidence type="ECO:0000313" key="2">
    <source>
        <dbReference type="Proteomes" id="UP000266144"/>
    </source>
</evidence>
<gene>
    <name evidence="1" type="ORF">C5O68_08030</name>
</gene>
<sequence>MNDFLASIMDSSGYNLIEGISLELFGNEHEFFLIEHFEIGEIQDFFKTEKLENLISQFQKVDNKIQKNTSLFILIKVDNIHEFYNLYLNKIVSIEEDEYYFRKYVIFYTEEGLVELKPDADSLLQYIQENDDDSDEESLFDKFEKNMFFDDSYFIAMQLIIKLPFISLPHSNDHFETIEDRIESRIKIAELLQQEKQVTQILELFNSDKIGSQLEDTAIIDSLQQILEDGTCENQEDFTL</sequence>
<name>A0A3A4RWD7_9STRE</name>
<dbReference type="AlphaFoldDB" id="A0A3A4RWD7"/>
<organism evidence="1 2">
    <name type="scientific">Streptococcus pseudopneumoniae</name>
    <dbReference type="NCBI Taxonomy" id="257758"/>
    <lineage>
        <taxon>Bacteria</taxon>
        <taxon>Bacillati</taxon>
        <taxon>Bacillota</taxon>
        <taxon>Bacilli</taxon>
        <taxon>Lactobacillales</taxon>
        <taxon>Streptococcaceae</taxon>
        <taxon>Streptococcus</taxon>
    </lineage>
</organism>
<proteinExistence type="predicted"/>
<dbReference type="EMBL" id="PTQV01000046">
    <property type="protein sequence ID" value="RJP80961.1"/>
    <property type="molecule type" value="Genomic_DNA"/>
</dbReference>
<dbReference type="Proteomes" id="UP000266144">
    <property type="component" value="Unassembled WGS sequence"/>
</dbReference>
<dbReference type="RefSeq" id="WP_119943032.1">
    <property type="nucleotide sequence ID" value="NZ_JACSYZ010000005.1"/>
</dbReference>
<comment type="caution">
    <text evidence="1">The sequence shown here is derived from an EMBL/GenBank/DDBJ whole genome shotgun (WGS) entry which is preliminary data.</text>
</comment>
<evidence type="ECO:0000313" key="1">
    <source>
        <dbReference type="EMBL" id="RJP80961.1"/>
    </source>
</evidence>
<reference evidence="2" key="1">
    <citation type="submission" date="2018-02" db="EMBL/GenBank/DDBJ databases">
        <authorList>
            <person name="Handem S."/>
        </authorList>
    </citation>
    <scope>NUCLEOTIDE SEQUENCE [LARGE SCALE GENOMIC DNA]</scope>
    <source>
        <strain evidence="2">Spain939</strain>
    </source>
</reference>
<accession>A0A3A4RWD7</accession>
<protein>
    <submittedName>
        <fullName evidence="1">Uncharacterized protein</fullName>
    </submittedName>
</protein>
<dbReference type="InterPro" id="IPR046905">
    <property type="entry name" value="ABC-3C_MC1"/>
</dbReference>
<dbReference type="Pfam" id="PF20289">
    <property type="entry name" value="MComp1"/>
    <property type="match status" value="1"/>
</dbReference>